<dbReference type="Proteomes" id="UP001075461">
    <property type="component" value="Unassembled WGS sequence"/>
</dbReference>
<dbReference type="RefSeq" id="WP_101637228.1">
    <property type="nucleotide sequence ID" value="NZ_JAPXGH010000007.1"/>
</dbReference>
<dbReference type="GO" id="GO:0008360">
    <property type="term" value="P:regulation of cell shape"/>
    <property type="evidence" value="ECO:0007669"/>
    <property type="project" value="InterPro"/>
</dbReference>
<gene>
    <name evidence="2" type="primary">mreC</name>
    <name evidence="3" type="ORF">CYJ41_04865</name>
    <name evidence="2" type="ORF">O6B92_00215</name>
</gene>
<accession>A0A2I1N9W2</accession>
<dbReference type="InterPro" id="IPR042175">
    <property type="entry name" value="Cell/Rod_MreC_2"/>
</dbReference>
<dbReference type="Proteomes" id="UP000234639">
    <property type="component" value="Unassembled WGS sequence"/>
</dbReference>
<feature type="domain" description="Rod shape-determining protein MreC beta-barrel core" evidence="1">
    <location>
        <begin position="148"/>
        <end position="238"/>
    </location>
</feature>
<evidence type="ECO:0000313" key="4">
    <source>
        <dbReference type="Proteomes" id="UP000234639"/>
    </source>
</evidence>
<dbReference type="Gene3D" id="2.40.10.350">
    <property type="entry name" value="Rod shape-determining protein MreC, domain 2"/>
    <property type="match status" value="1"/>
</dbReference>
<reference evidence="2" key="2">
    <citation type="submission" date="2022-12" db="EMBL/GenBank/DDBJ databases">
        <title>Species Delineation and Comparative Genomics within the Campylobacter ureolyticus Complex.</title>
        <authorList>
            <person name="Maki J."/>
            <person name="Howard M."/>
            <person name="Connelly S."/>
            <person name="Hardy D.J."/>
            <person name="Cameron A."/>
        </authorList>
    </citation>
    <scope>NUCLEOTIDE SEQUENCE</scope>
    <source>
        <strain evidence="2">URMC_786</strain>
    </source>
</reference>
<dbReference type="Pfam" id="PF04085">
    <property type="entry name" value="MreC"/>
    <property type="match status" value="1"/>
</dbReference>
<dbReference type="InterPro" id="IPR055342">
    <property type="entry name" value="MreC_beta-barrel_core"/>
</dbReference>
<organism evidence="3 4">
    <name type="scientific">Campylobacter ureolyticus</name>
    <dbReference type="NCBI Taxonomy" id="827"/>
    <lineage>
        <taxon>Bacteria</taxon>
        <taxon>Pseudomonadati</taxon>
        <taxon>Campylobacterota</taxon>
        <taxon>Epsilonproteobacteria</taxon>
        <taxon>Campylobacterales</taxon>
        <taxon>Campylobacteraceae</taxon>
        <taxon>Campylobacter</taxon>
    </lineage>
</organism>
<dbReference type="GO" id="GO:0005886">
    <property type="term" value="C:plasma membrane"/>
    <property type="evidence" value="ECO:0007669"/>
    <property type="project" value="TreeGrafter"/>
</dbReference>
<comment type="caution">
    <text evidence="3">The sequence shown here is derived from an EMBL/GenBank/DDBJ whole genome shotgun (WGS) entry which is preliminary data.</text>
</comment>
<dbReference type="NCBIfam" id="NF010507">
    <property type="entry name" value="PRK13922.10-6"/>
    <property type="match status" value="1"/>
</dbReference>
<protein>
    <submittedName>
        <fullName evidence="3">Rod shape-determining protein MreC</fullName>
    </submittedName>
</protein>
<dbReference type="PANTHER" id="PTHR34138">
    <property type="entry name" value="CELL SHAPE-DETERMINING PROTEIN MREC"/>
    <property type="match status" value="1"/>
</dbReference>
<dbReference type="InterPro" id="IPR007221">
    <property type="entry name" value="MreC"/>
</dbReference>
<name>A0A2I1N9W2_9BACT</name>
<evidence type="ECO:0000313" key="2">
    <source>
        <dbReference type="EMBL" id="MCZ6160770.1"/>
    </source>
</evidence>
<dbReference type="AlphaFoldDB" id="A0A2I1N9W2"/>
<sequence>MSKIKQIFFILVFLLLSIYFGSYIKGQSISSTNDVISFFKNINTNLTQKVRAHFNQSSQIKTLYLENEELKKKAVLLNTYAYELNQILKDTNSTKFAPNIKLIRTLSYVKIGDYNKFWIDFNGSNKNKIYGAISNAHTAGIIISKDSNFMLILQNDELASFSVYIGDEKIPAIINGDGMRVIAKFIPRWLNPKIGDEVYTSGLDEVFFAGVPVGVIEEIIDEDLYKSAVIKPYFDEVTPAFLYVVTKER</sequence>
<dbReference type="PANTHER" id="PTHR34138:SF1">
    <property type="entry name" value="CELL SHAPE-DETERMINING PROTEIN MREC"/>
    <property type="match status" value="1"/>
</dbReference>
<dbReference type="EMBL" id="JAPXGP010000001">
    <property type="protein sequence ID" value="MCZ6160770.1"/>
    <property type="molecule type" value="Genomic_DNA"/>
</dbReference>
<proteinExistence type="predicted"/>
<dbReference type="EMBL" id="PKHU01000004">
    <property type="protein sequence ID" value="PKZ29173.1"/>
    <property type="molecule type" value="Genomic_DNA"/>
</dbReference>
<evidence type="ECO:0000259" key="1">
    <source>
        <dbReference type="Pfam" id="PF04085"/>
    </source>
</evidence>
<reference evidence="3 4" key="1">
    <citation type="submission" date="2017-12" db="EMBL/GenBank/DDBJ databases">
        <title>Phylogenetic diversity of female urinary microbiome.</title>
        <authorList>
            <person name="Thomas-White K."/>
            <person name="Wolfe A.J."/>
        </authorList>
    </citation>
    <scope>NUCLEOTIDE SEQUENCE [LARGE SCALE GENOMIC DNA]</scope>
    <source>
        <strain evidence="3 4">UMB0112</strain>
    </source>
</reference>
<evidence type="ECO:0000313" key="3">
    <source>
        <dbReference type="EMBL" id="PKZ29173.1"/>
    </source>
</evidence>